<name>A0A6G1SLI4_9ACAR</name>
<dbReference type="AlphaFoldDB" id="A0A6G1SLI4"/>
<dbReference type="GO" id="GO:0005890">
    <property type="term" value="C:sodium:potassium-exchanging ATPase complex"/>
    <property type="evidence" value="ECO:0007669"/>
    <property type="project" value="InterPro"/>
</dbReference>
<keyword evidence="5 7" id="KW-1133">Transmembrane helix</keyword>
<evidence type="ECO:0000256" key="6">
    <source>
        <dbReference type="ARBA" id="ARBA00023136"/>
    </source>
</evidence>
<dbReference type="InterPro" id="IPR000402">
    <property type="entry name" value="Na/K_ATPase_sub_beta"/>
</dbReference>
<comment type="similarity">
    <text evidence="2">Belongs to the X(+)/potassium ATPases subunit beta family.</text>
</comment>
<keyword evidence="3 7" id="KW-0812">Transmembrane</keyword>
<dbReference type="EMBL" id="GGYP01006266">
    <property type="protein sequence ID" value="MDE51037.1"/>
    <property type="molecule type" value="Transcribed_RNA"/>
</dbReference>
<dbReference type="PANTHER" id="PTHR11523">
    <property type="entry name" value="SODIUM/POTASSIUM-DEPENDENT ATPASE BETA SUBUNIT"/>
    <property type="match status" value="1"/>
</dbReference>
<evidence type="ECO:0000256" key="7">
    <source>
        <dbReference type="SAM" id="Phobius"/>
    </source>
</evidence>
<evidence type="ECO:0000313" key="8">
    <source>
        <dbReference type="EMBL" id="MDE51037.1"/>
    </source>
</evidence>
<evidence type="ECO:0000256" key="2">
    <source>
        <dbReference type="ARBA" id="ARBA00005876"/>
    </source>
</evidence>
<proteinExistence type="inferred from homology"/>
<dbReference type="GO" id="GO:1990573">
    <property type="term" value="P:potassium ion import across plasma membrane"/>
    <property type="evidence" value="ECO:0007669"/>
    <property type="project" value="TreeGrafter"/>
</dbReference>
<organism evidence="8">
    <name type="scientific">Aceria tosichella</name>
    <name type="common">wheat curl mite</name>
    <dbReference type="NCBI Taxonomy" id="561515"/>
    <lineage>
        <taxon>Eukaryota</taxon>
        <taxon>Metazoa</taxon>
        <taxon>Ecdysozoa</taxon>
        <taxon>Arthropoda</taxon>
        <taxon>Chelicerata</taxon>
        <taxon>Arachnida</taxon>
        <taxon>Acari</taxon>
        <taxon>Acariformes</taxon>
        <taxon>Trombidiformes</taxon>
        <taxon>Prostigmata</taxon>
        <taxon>Eupodina</taxon>
        <taxon>Eriophyoidea</taxon>
        <taxon>Eriophyidae</taxon>
        <taxon>Eriophyinae</taxon>
        <taxon>Aceriini</taxon>
        <taxon>Aceria</taxon>
    </lineage>
</organism>
<evidence type="ECO:0000256" key="3">
    <source>
        <dbReference type="ARBA" id="ARBA00022692"/>
    </source>
</evidence>
<dbReference type="GO" id="GO:0036376">
    <property type="term" value="P:sodium ion export across plasma membrane"/>
    <property type="evidence" value="ECO:0007669"/>
    <property type="project" value="TreeGrafter"/>
</dbReference>
<gene>
    <name evidence="8" type="primary">AT1B1</name>
    <name evidence="8" type="ORF">g.11982</name>
</gene>
<dbReference type="GO" id="GO:0030007">
    <property type="term" value="P:intracellular potassium ion homeostasis"/>
    <property type="evidence" value="ECO:0007669"/>
    <property type="project" value="TreeGrafter"/>
</dbReference>
<reference evidence="8" key="1">
    <citation type="submission" date="2018-10" db="EMBL/GenBank/DDBJ databases">
        <title>Transcriptome assembly of Aceria tosichella (Wheat curl mite) Type 2.</title>
        <authorList>
            <person name="Scully E.D."/>
            <person name="Geib S.M."/>
            <person name="Palmer N.A."/>
            <person name="Gupta A.K."/>
            <person name="Sarath G."/>
            <person name="Tatineni S."/>
        </authorList>
    </citation>
    <scope>NUCLEOTIDE SEQUENCE</scope>
    <source>
        <strain evidence="8">LincolnNE</strain>
    </source>
</reference>
<evidence type="ECO:0000256" key="1">
    <source>
        <dbReference type="ARBA" id="ARBA00004606"/>
    </source>
</evidence>
<dbReference type="PANTHER" id="PTHR11523:SF28">
    <property type="entry name" value="NA_K-ATPASE BETA SUBUNIT ISOFORM 4-RELATED"/>
    <property type="match status" value="1"/>
</dbReference>
<dbReference type="InterPro" id="IPR038702">
    <property type="entry name" value="Na/K_ATPase_sub_beta_sf"/>
</dbReference>
<keyword evidence="6 7" id="KW-0472">Membrane</keyword>
<evidence type="ECO:0000256" key="5">
    <source>
        <dbReference type="ARBA" id="ARBA00022989"/>
    </source>
</evidence>
<sequence>MAEPKKSKLKTVGLFFWDPQSKKCMGRTGMSWLKLVAFYIALYVILAAVWSSFFLLFQQTISDRYPKWRLEESLIGTNPGLGFRPQNPPEKIDSALISYRLGPKSDYQHWIDDLSNYFELSKRRNASHKEDCSSERDMDAYCPFDSSIIPPECTAAQNFSFSIGKPCILIKLNRIYGWKPVPYEKRPPNYPKDAPFSPNAIQITCDGQNDFDKEHVGPREYHPLIIDTKYYPFYNQPGYQSPFVMVQFKEPKYNTLIYVECKAWAKNIVHDRINRRGSTSFELFIEKPNDHQP</sequence>
<dbReference type="GO" id="GO:0006883">
    <property type="term" value="P:intracellular sodium ion homeostasis"/>
    <property type="evidence" value="ECO:0007669"/>
    <property type="project" value="TreeGrafter"/>
</dbReference>
<dbReference type="Gene3D" id="2.60.40.1660">
    <property type="entry name" value="Na, k-atpase alpha subunit"/>
    <property type="match status" value="1"/>
</dbReference>
<dbReference type="GO" id="GO:0001671">
    <property type="term" value="F:ATPase activator activity"/>
    <property type="evidence" value="ECO:0007669"/>
    <property type="project" value="TreeGrafter"/>
</dbReference>
<evidence type="ECO:0000256" key="4">
    <source>
        <dbReference type="ARBA" id="ARBA00022968"/>
    </source>
</evidence>
<dbReference type="Pfam" id="PF00287">
    <property type="entry name" value="Na_K-ATPase"/>
    <property type="match status" value="1"/>
</dbReference>
<feature type="transmembrane region" description="Helical" evidence="7">
    <location>
        <begin position="32"/>
        <end position="57"/>
    </location>
</feature>
<keyword evidence="4" id="KW-0735">Signal-anchor</keyword>
<protein>
    <submittedName>
        <fullName evidence="8">Sodium/potassium-transporting ATPase subunit beta</fullName>
    </submittedName>
</protein>
<accession>A0A6G1SLI4</accession>
<comment type="subcellular location">
    <subcellularLocation>
        <location evidence="1">Membrane</location>
        <topology evidence="1">Single-pass type II membrane protein</topology>
    </subcellularLocation>
</comment>